<dbReference type="EMBL" id="BSXV01003616">
    <property type="protein sequence ID" value="GME98684.1"/>
    <property type="molecule type" value="Genomic_DNA"/>
</dbReference>
<name>A0ACB5U0E2_CANBO</name>
<dbReference type="Proteomes" id="UP001165101">
    <property type="component" value="Unassembled WGS sequence"/>
</dbReference>
<gene>
    <name evidence="1" type="ORF">Cboi01_000503100</name>
</gene>
<sequence>MRFWFKEGEQFQKLNFKNTKVPYWLCIKYYWFRLLIISLIWWIYDFSAYAFGIYSSTIFNVIIPDGDMYKTFGWNVVFNLFYIPGAFLGALAADYFGPRVTLTVGVFLQAIVGYIMAGLFEHLSKHIAAFVVVYGIFATLGEFGPGDNIGLLASKTVATPIRGQYYGIAAAIGKIGAFIGTWVFPVIERNAGGTDTVSGMQAPFWVASSLAIFAGILALFFLPPVDQDAMQREDVAFLQYLADNGFDISQIGDGSLGESMKGVAVEQYEVVTEEKRSDSDES</sequence>
<keyword evidence="2" id="KW-1185">Reference proteome</keyword>
<comment type="caution">
    <text evidence="1">The sequence shown here is derived from an EMBL/GenBank/DDBJ whole genome shotgun (WGS) entry which is preliminary data.</text>
</comment>
<evidence type="ECO:0000313" key="1">
    <source>
        <dbReference type="EMBL" id="GME98684.1"/>
    </source>
</evidence>
<protein>
    <submittedName>
        <fullName evidence="1">Unnamed protein product</fullName>
    </submittedName>
</protein>
<evidence type="ECO:0000313" key="2">
    <source>
        <dbReference type="Proteomes" id="UP001165101"/>
    </source>
</evidence>
<proteinExistence type="predicted"/>
<organism evidence="1 2">
    <name type="scientific">Candida boidinii</name>
    <name type="common">Yeast</name>
    <dbReference type="NCBI Taxonomy" id="5477"/>
    <lineage>
        <taxon>Eukaryota</taxon>
        <taxon>Fungi</taxon>
        <taxon>Dikarya</taxon>
        <taxon>Ascomycota</taxon>
        <taxon>Saccharomycotina</taxon>
        <taxon>Pichiomycetes</taxon>
        <taxon>Pichiales</taxon>
        <taxon>Pichiaceae</taxon>
        <taxon>Ogataea</taxon>
        <taxon>Ogataea/Candida clade</taxon>
    </lineage>
</organism>
<accession>A0ACB5U0E2</accession>
<reference evidence="1" key="1">
    <citation type="submission" date="2023-04" db="EMBL/GenBank/DDBJ databases">
        <title>Candida boidinii NBRC 1967.</title>
        <authorList>
            <person name="Ichikawa N."/>
            <person name="Sato H."/>
            <person name="Tonouchi N."/>
        </authorList>
    </citation>
    <scope>NUCLEOTIDE SEQUENCE</scope>
    <source>
        <strain evidence="1">NBRC 1967</strain>
    </source>
</reference>